<dbReference type="AlphaFoldDB" id="A0A9D1LAC5"/>
<name>A0A9D1LAC5_9CLOT</name>
<dbReference type="EMBL" id="DVMM01000051">
    <property type="protein sequence ID" value="HIU29137.1"/>
    <property type="molecule type" value="Genomic_DNA"/>
</dbReference>
<evidence type="ECO:0000256" key="1">
    <source>
        <dbReference type="SAM" id="Coils"/>
    </source>
</evidence>
<comment type="caution">
    <text evidence="2">The sequence shown here is derived from an EMBL/GenBank/DDBJ whole genome shotgun (WGS) entry which is preliminary data.</text>
</comment>
<evidence type="ECO:0000313" key="3">
    <source>
        <dbReference type="Proteomes" id="UP000824089"/>
    </source>
</evidence>
<evidence type="ECO:0000313" key="2">
    <source>
        <dbReference type="EMBL" id="HIU29137.1"/>
    </source>
</evidence>
<dbReference type="InterPro" id="IPR007060">
    <property type="entry name" value="FtsL/DivIC"/>
</dbReference>
<protein>
    <submittedName>
        <fullName evidence="2">Septum formation initiator family protein</fullName>
    </submittedName>
</protein>
<sequence length="70" mass="8171">MALLVSQQSVLDRNIERNKTLEDEIRVAEQKLEELEAEKSILGSDEYVERKAREDLGYVKSDETVFVREE</sequence>
<feature type="coiled-coil region" evidence="1">
    <location>
        <begin position="11"/>
        <end position="45"/>
    </location>
</feature>
<keyword evidence="1" id="KW-0175">Coiled coil</keyword>
<dbReference type="Proteomes" id="UP000824089">
    <property type="component" value="Unassembled WGS sequence"/>
</dbReference>
<organism evidence="2 3">
    <name type="scientific">Candidatus Egerieisoma faecipullorum</name>
    <dbReference type="NCBI Taxonomy" id="2840963"/>
    <lineage>
        <taxon>Bacteria</taxon>
        <taxon>Bacillati</taxon>
        <taxon>Bacillota</taxon>
        <taxon>Clostridia</taxon>
        <taxon>Eubacteriales</taxon>
        <taxon>Clostridiaceae</taxon>
        <taxon>Clostridiaceae incertae sedis</taxon>
        <taxon>Candidatus Egerieisoma</taxon>
    </lineage>
</organism>
<reference evidence="2" key="1">
    <citation type="submission" date="2020-10" db="EMBL/GenBank/DDBJ databases">
        <authorList>
            <person name="Gilroy R."/>
        </authorList>
    </citation>
    <scope>NUCLEOTIDE SEQUENCE</scope>
    <source>
        <strain evidence="2">CHK195-4489</strain>
    </source>
</reference>
<dbReference type="Pfam" id="PF04977">
    <property type="entry name" value="DivIC"/>
    <property type="match status" value="1"/>
</dbReference>
<accession>A0A9D1LAC5</accession>
<proteinExistence type="predicted"/>
<reference evidence="2" key="2">
    <citation type="journal article" date="2021" name="PeerJ">
        <title>Extensive microbial diversity within the chicken gut microbiome revealed by metagenomics and culture.</title>
        <authorList>
            <person name="Gilroy R."/>
            <person name="Ravi A."/>
            <person name="Getino M."/>
            <person name="Pursley I."/>
            <person name="Horton D.L."/>
            <person name="Alikhan N.F."/>
            <person name="Baker D."/>
            <person name="Gharbi K."/>
            <person name="Hall N."/>
            <person name="Watson M."/>
            <person name="Adriaenssens E.M."/>
            <person name="Foster-Nyarko E."/>
            <person name="Jarju S."/>
            <person name="Secka A."/>
            <person name="Antonio M."/>
            <person name="Oren A."/>
            <person name="Chaudhuri R.R."/>
            <person name="La Ragione R."/>
            <person name="Hildebrand F."/>
            <person name="Pallen M.J."/>
        </authorList>
    </citation>
    <scope>NUCLEOTIDE SEQUENCE</scope>
    <source>
        <strain evidence="2">CHK195-4489</strain>
    </source>
</reference>
<gene>
    <name evidence="2" type="ORF">IAD50_02445</name>
</gene>